<protein>
    <recommendedName>
        <fullName evidence="3">Formate dehydrogenase</fullName>
    </recommendedName>
</protein>
<name>A0A191UE57_9BURK</name>
<accession>A0A191UE57</accession>
<dbReference type="AlphaFoldDB" id="A0A191UE57"/>
<dbReference type="KEGG" id="pwu:A8O14_03120"/>
<dbReference type="InterPro" id="IPR006311">
    <property type="entry name" value="TAT_signal"/>
</dbReference>
<evidence type="ECO:0000313" key="2">
    <source>
        <dbReference type="Proteomes" id="UP000078463"/>
    </source>
</evidence>
<dbReference type="EMBL" id="CP015922">
    <property type="protein sequence ID" value="ANI99175.1"/>
    <property type="molecule type" value="Genomic_DNA"/>
</dbReference>
<evidence type="ECO:0008006" key="3">
    <source>
        <dbReference type="Google" id="ProtNLM"/>
    </source>
</evidence>
<reference evidence="2" key="1">
    <citation type="submission" date="2016-05" db="EMBL/GenBank/DDBJ databases">
        <title>Polynucleobacter sp. QLW-P1FAT50C-4 genome.</title>
        <authorList>
            <person name="Hahn M.W."/>
        </authorList>
    </citation>
    <scope>NUCLEOTIDE SEQUENCE [LARGE SCALE GENOMIC DNA]</scope>
    <source>
        <strain evidence="2">QLW-P1FAT50C-4</strain>
    </source>
</reference>
<dbReference type="STRING" id="1743168.A8O14_03120"/>
<dbReference type="Proteomes" id="UP000078463">
    <property type="component" value="Chromosome"/>
</dbReference>
<keyword evidence="2" id="KW-1185">Reference proteome</keyword>
<sequence length="73" mass="7790">MSTKSKVALSGENKPSRRKFFIGAGVAVGAVAVASQTSVGKAVIQEIGSTVKDKREGQTITAHMRKYYESTML</sequence>
<gene>
    <name evidence="1" type="ORF">A8O14_03120</name>
</gene>
<evidence type="ECO:0000313" key="1">
    <source>
        <dbReference type="EMBL" id="ANI99175.1"/>
    </source>
</evidence>
<proteinExistence type="predicted"/>
<organism evidence="1 2">
    <name type="scientific">Polynucleobacter wuianus</name>
    <dbReference type="NCBI Taxonomy" id="1743168"/>
    <lineage>
        <taxon>Bacteria</taxon>
        <taxon>Pseudomonadati</taxon>
        <taxon>Pseudomonadota</taxon>
        <taxon>Betaproteobacteria</taxon>
        <taxon>Burkholderiales</taxon>
        <taxon>Burkholderiaceae</taxon>
        <taxon>Polynucleobacter</taxon>
    </lineage>
</organism>
<dbReference type="RefSeq" id="WP_068948180.1">
    <property type="nucleotide sequence ID" value="NZ_CP015922.1"/>
</dbReference>
<dbReference type="PROSITE" id="PS51318">
    <property type="entry name" value="TAT"/>
    <property type="match status" value="1"/>
</dbReference>
<dbReference type="OrthoDB" id="9134211at2"/>